<comment type="caution">
    <text evidence="2">The sequence shown here is derived from an EMBL/GenBank/DDBJ whole genome shotgun (WGS) entry which is preliminary data.</text>
</comment>
<dbReference type="CDD" id="cd07389">
    <property type="entry name" value="MPP_PhoD"/>
    <property type="match status" value="1"/>
</dbReference>
<sequence length="360" mass="41498">MLNINYILQVIRNVMLLAVVVIIGSCSPKETSVTSKTTVTTIAFGSCGDQRRPQPILEQVAEMKPDLFIYLGDNIYSDTEVMDTLRKNYGILGRKPEFQKLKAATPILATWDDHDFGMNDSGRHYKFKEESKQIFMQFFGVMDSTMLEHDGIYFSRLIEEGNHRIQIIFPDMRTFRDKLLPYDDSHKGDARFDYELDYAIYKTADSTMLGEKQWKWIEEQLKVPADLRIIATSTQFGITHNGYEAWANFPHEQKRMIDLIKNTKANGVVFISGDVHYAEISKLTAPGVYPLYDVTASGITSTWEFATPNDNRIDGPVMENHFGVIAVDWKESDPIVHFKIFDVEKKERIHREIRLNDLKF</sequence>
<dbReference type="Proteomes" id="UP000251889">
    <property type="component" value="Unassembled WGS sequence"/>
</dbReference>
<dbReference type="OrthoDB" id="9763616at2"/>
<dbReference type="InterPro" id="IPR018946">
    <property type="entry name" value="PhoD-like_MPP"/>
</dbReference>
<reference evidence="2 3" key="1">
    <citation type="submission" date="2018-06" db="EMBL/GenBank/DDBJ databases">
        <title>Chryseolinea flavus sp. nov., a member of the phylum Bacteroidetes isolated from soil.</title>
        <authorList>
            <person name="Li Y."/>
            <person name="Wang J."/>
        </authorList>
    </citation>
    <scope>NUCLEOTIDE SEQUENCE [LARGE SCALE GENOMIC DNA]</scope>
    <source>
        <strain evidence="2 3">SDU1-6</strain>
    </source>
</reference>
<evidence type="ECO:0000313" key="3">
    <source>
        <dbReference type="Proteomes" id="UP000251889"/>
    </source>
</evidence>
<gene>
    <name evidence="2" type="ORF">DQQ10_09540</name>
</gene>
<dbReference type="Pfam" id="PF09423">
    <property type="entry name" value="PhoD"/>
    <property type="match status" value="1"/>
</dbReference>
<dbReference type="PANTHER" id="PTHR33987">
    <property type="entry name" value="CALCINEURIN-LIKE METALLO-PHOSPHOESTERASE SUPERFAMILY PROTEIN"/>
    <property type="match status" value="1"/>
</dbReference>
<dbReference type="EMBL" id="QMFY01000003">
    <property type="protein sequence ID" value="RAW01873.1"/>
    <property type="molecule type" value="Genomic_DNA"/>
</dbReference>
<name>A0A364Y4X8_9BACT</name>
<dbReference type="PANTHER" id="PTHR33987:SF1">
    <property type="entry name" value="CALCINEURIN-LIKE METALLO-PHOSPHOESTERASE SUPERFAMILY PROTEIN"/>
    <property type="match status" value="1"/>
</dbReference>
<dbReference type="Gene3D" id="3.60.21.70">
    <property type="entry name" value="PhoD-like phosphatase"/>
    <property type="match status" value="1"/>
</dbReference>
<protein>
    <submittedName>
        <fullName evidence="2">Alkaline phosphatase family protein</fullName>
    </submittedName>
</protein>
<dbReference type="RefSeq" id="WP_112746614.1">
    <property type="nucleotide sequence ID" value="NZ_QMFY01000003.1"/>
</dbReference>
<dbReference type="SUPFAM" id="SSF56300">
    <property type="entry name" value="Metallo-dependent phosphatases"/>
    <property type="match status" value="1"/>
</dbReference>
<evidence type="ECO:0000259" key="1">
    <source>
        <dbReference type="Pfam" id="PF09423"/>
    </source>
</evidence>
<evidence type="ECO:0000313" key="2">
    <source>
        <dbReference type="EMBL" id="RAW01873.1"/>
    </source>
</evidence>
<proteinExistence type="predicted"/>
<keyword evidence="3" id="KW-1185">Reference proteome</keyword>
<dbReference type="InterPro" id="IPR038607">
    <property type="entry name" value="PhoD-like_sf"/>
</dbReference>
<organism evidence="2 3">
    <name type="scientific">Pseudochryseolinea flava</name>
    <dbReference type="NCBI Taxonomy" id="2059302"/>
    <lineage>
        <taxon>Bacteria</taxon>
        <taxon>Pseudomonadati</taxon>
        <taxon>Bacteroidota</taxon>
        <taxon>Cytophagia</taxon>
        <taxon>Cytophagales</taxon>
        <taxon>Fulvivirgaceae</taxon>
        <taxon>Pseudochryseolinea</taxon>
    </lineage>
</organism>
<dbReference type="AlphaFoldDB" id="A0A364Y4X8"/>
<accession>A0A364Y4X8</accession>
<dbReference type="InterPro" id="IPR029052">
    <property type="entry name" value="Metallo-depent_PP-like"/>
</dbReference>
<feature type="domain" description="PhoD-like phosphatase metallophosphatase" evidence="1">
    <location>
        <begin position="56"/>
        <end position="308"/>
    </location>
</feature>